<dbReference type="EMBL" id="AMFJ01021624">
    <property type="protein sequence ID" value="EKD66472.1"/>
    <property type="molecule type" value="Genomic_DNA"/>
</dbReference>
<accession>K2AXH8</accession>
<reference evidence="1" key="1">
    <citation type="journal article" date="2012" name="Science">
        <title>Fermentation, hydrogen, and sulfur metabolism in multiple uncultivated bacterial phyla.</title>
        <authorList>
            <person name="Wrighton K.C."/>
            <person name="Thomas B.C."/>
            <person name="Sharon I."/>
            <person name="Miller C.S."/>
            <person name="Castelle C.J."/>
            <person name="VerBerkmoes N.C."/>
            <person name="Wilkins M.J."/>
            <person name="Hettich R.L."/>
            <person name="Lipton M.S."/>
            <person name="Williams K.H."/>
            <person name="Long P.E."/>
            <person name="Banfield J.F."/>
        </authorList>
    </citation>
    <scope>NUCLEOTIDE SEQUENCE [LARGE SCALE GENOMIC DNA]</scope>
</reference>
<evidence type="ECO:0000313" key="1">
    <source>
        <dbReference type="EMBL" id="EKD66472.1"/>
    </source>
</evidence>
<proteinExistence type="predicted"/>
<organism evidence="1">
    <name type="scientific">uncultured bacterium</name>
    <name type="common">gcode 4</name>
    <dbReference type="NCBI Taxonomy" id="1234023"/>
    <lineage>
        <taxon>Bacteria</taxon>
        <taxon>environmental samples</taxon>
    </lineage>
</organism>
<protein>
    <submittedName>
        <fullName evidence="1">Uncharacterized protein</fullName>
    </submittedName>
</protein>
<gene>
    <name evidence="1" type="ORF">ACD_49C00038G0006</name>
</gene>
<comment type="caution">
    <text evidence="1">The sequence shown here is derived from an EMBL/GenBank/DDBJ whole genome shotgun (WGS) entry which is preliminary data.</text>
</comment>
<name>K2AXH8_9BACT</name>
<dbReference type="AlphaFoldDB" id="K2AXH8"/>
<sequence>MGNTARSYDYTVLEDVNFTSNEPCSLGNIIAKNNCVVYRSNPVTIKIDNFNNELSMTQWDPANDVYDDIYSNIESLLSIDKKEQLVINRMAKKWYVLVGQLNEDGTYDKFAQAYVNYIWEKNWTISGAIEWLSSRPRNQKAVTTDSKIGWKLRYARSREELKNWWILKNDWTAFVFAYLPEIAKQKLDSKRVNILQTIISDSAKSLLGDENDVGMDIINAVKANTKK</sequence>